<organism evidence="2 3">
    <name type="scientific">Oryza glaberrima</name>
    <name type="common">African rice</name>
    <dbReference type="NCBI Taxonomy" id="4538"/>
    <lineage>
        <taxon>Eukaryota</taxon>
        <taxon>Viridiplantae</taxon>
        <taxon>Streptophyta</taxon>
        <taxon>Embryophyta</taxon>
        <taxon>Tracheophyta</taxon>
        <taxon>Spermatophyta</taxon>
        <taxon>Magnoliopsida</taxon>
        <taxon>Liliopsida</taxon>
        <taxon>Poales</taxon>
        <taxon>Poaceae</taxon>
        <taxon>BOP clade</taxon>
        <taxon>Oryzoideae</taxon>
        <taxon>Oryzeae</taxon>
        <taxon>Oryzinae</taxon>
        <taxon>Oryza</taxon>
    </lineage>
</organism>
<accession>I1R147</accession>
<protein>
    <submittedName>
        <fullName evidence="2">Uncharacterized protein</fullName>
    </submittedName>
</protein>
<sequence>MPWFTAALLQAGAAGLARHGGKDRIGNEEEDRGKEVVTDSWS</sequence>
<dbReference type="Proteomes" id="UP000007306">
    <property type="component" value="Chromosome 11"/>
</dbReference>
<proteinExistence type="predicted"/>
<feature type="region of interest" description="Disordered" evidence="1">
    <location>
        <begin position="17"/>
        <end position="42"/>
    </location>
</feature>
<dbReference type="EnsemblPlants" id="ORGLA11G0148900.1">
    <property type="protein sequence ID" value="ORGLA11G0148900.1"/>
    <property type="gene ID" value="ORGLA11G0148900"/>
</dbReference>
<reference evidence="2" key="1">
    <citation type="submission" date="2015-06" db="UniProtKB">
        <authorList>
            <consortium name="EnsemblPlants"/>
        </authorList>
    </citation>
    <scope>IDENTIFICATION</scope>
</reference>
<keyword evidence="3" id="KW-1185">Reference proteome</keyword>
<name>I1R147_ORYGL</name>
<dbReference type="Gramene" id="ORGLA11G0148900.1">
    <property type="protein sequence ID" value="ORGLA11G0148900.1"/>
    <property type="gene ID" value="ORGLA11G0148900"/>
</dbReference>
<reference evidence="2 3" key="2">
    <citation type="submission" date="2018-04" db="EMBL/GenBank/DDBJ databases">
        <title>OglaRS2 (Oryza glaberrima Reference Sequence Version 2).</title>
        <authorList>
            <person name="Zhang J."/>
            <person name="Kudrna D."/>
            <person name="Lee S."/>
            <person name="Talag J."/>
            <person name="Rajasekar S."/>
            <person name="Wing R.A."/>
        </authorList>
    </citation>
    <scope>NUCLEOTIDE SEQUENCE [LARGE SCALE GENOMIC DNA]</scope>
    <source>
        <strain evidence="2 3">cv. IRGC 96717</strain>
    </source>
</reference>
<evidence type="ECO:0000313" key="3">
    <source>
        <dbReference type="Proteomes" id="UP000007306"/>
    </source>
</evidence>
<feature type="compositionally biased region" description="Basic and acidic residues" evidence="1">
    <location>
        <begin position="20"/>
        <end position="42"/>
    </location>
</feature>
<dbReference type="HOGENOM" id="CLU_3261360_0_0_1"/>
<dbReference type="AlphaFoldDB" id="I1R147"/>
<evidence type="ECO:0000256" key="1">
    <source>
        <dbReference type="SAM" id="MobiDB-lite"/>
    </source>
</evidence>
<evidence type="ECO:0000313" key="2">
    <source>
        <dbReference type="EnsemblPlants" id="ORGLA11G0148900.1"/>
    </source>
</evidence>